<feature type="signal peptide" evidence="6">
    <location>
        <begin position="1"/>
        <end position="15"/>
    </location>
</feature>
<dbReference type="AlphaFoldDB" id="A0AAY4ACY5"/>
<keyword evidence="5" id="KW-1279">T cell receptor</keyword>
<dbReference type="InterPro" id="IPR051287">
    <property type="entry name" value="TCR_variable_region"/>
</dbReference>
<dbReference type="Ensembl" id="ENSDCDT00010007046.1">
    <property type="protein sequence ID" value="ENSDCDP00010006812.1"/>
    <property type="gene ID" value="ENSDCDG00010002932.1"/>
</dbReference>
<keyword evidence="3" id="KW-0675">Receptor</keyword>
<reference evidence="8 9" key="1">
    <citation type="submission" date="2020-06" db="EMBL/GenBank/DDBJ databases">
        <authorList>
            <consortium name="Wellcome Sanger Institute Data Sharing"/>
        </authorList>
    </citation>
    <scope>NUCLEOTIDE SEQUENCE [LARGE SCALE GENOMIC DNA]</scope>
</reference>
<evidence type="ECO:0000313" key="9">
    <source>
        <dbReference type="Proteomes" id="UP000694580"/>
    </source>
</evidence>
<dbReference type="GO" id="GO:0002250">
    <property type="term" value="P:adaptive immune response"/>
    <property type="evidence" value="ECO:0007669"/>
    <property type="project" value="UniProtKB-KW"/>
</dbReference>
<keyword evidence="5" id="KW-0391">Immunity</keyword>
<accession>A0AAY4ACY5</accession>
<sequence>MLLYLISLFIYLCLFKPLNDYAFLSGDISGDEIKPNSTEVFAEEGSDVILSCESSTIPSGLFWYRQYPGSTPQFLVAVYSAEKDQISEVSSRVLGKMKGKTQTLMEISSAAVSDSALYYCAMRPTVAGTHGATYKNLLHGWKH</sequence>
<dbReference type="SMART" id="SM00406">
    <property type="entry name" value="IGv"/>
    <property type="match status" value="1"/>
</dbReference>
<evidence type="ECO:0000256" key="1">
    <source>
        <dbReference type="ARBA" id="ARBA00022729"/>
    </source>
</evidence>
<dbReference type="InterPro" id="IPR007110">
    <property type="entry name" value="Ig-like_dom"/>
</dbReference>
<name>A0AAY4ACY5_9TELE</name>
<keyword evidence="1 6" id="KW-0732">Signal</keyword>
<protein>
    <recommendedName>
        <fullName evidence="7">Ig-like domain-containing protein</fullName>
    </recommendedName>
</protein>
<dbReference type="InterPro" id="IPR013106">
    <property type="entry name" value="Ig_V-set"/>
</dbReference>
<keyword evidence="2" id="KW-1064">Adaptive immunity</keyword>
<dbReference type="Gene3D" id="2.60.40.10">
    <property type="entry name" value="Immunoglobulins"/>
    <property type="match status" value="1"/>
</dbReference>
<dbReference type="GeneTree" id="ENSGT01120000277564"/>
<evidence type="ECO:0000256" key="5">
    <source>
        <dbReference type="ARBA" id="ARBA00043266"/>
    </source>
</evidence>
<reference evidence="8" key="3">
    <citation type="submission" date="2025-09" db="UniProtKB">
        <authorList>
            <consortium name="Ensembl"/>
        </authorList>
    </citation>
    <scope>IDENTIFICATION</scope>
</reference>
<dbReference type="PANTHER" id="PTHR19367:SF18">
    <property type="entry name" value="T CELL RECEPTOR ALPHA VARIABLE 16"/>
    <property type="match status" value="1"/>
</dbReference>
<evidence type="ECO:0000256" key="6">
    <source>
        <dbReference type="SAM" id="SignalP"/>
    </source>
</evidence>
<evidence type="ECO:0000313" key="8">
    <source>
        <dbReference type="Ensembl" id="ENSDCDP00010006812.1"/>
    </source>
</evidence>
<keyword evidence="9" id="KW-1185">Reference proteome</keyword>
<dbReference type="Proteomes" id="UP000694580">
    <property type="component" value="Chromosome 4"/>
</dbReference>
<evidence type="ECO:0000256" key="3">
    <source>
        <dbReference type="ARBA" id="ARBA00023170"/>
    </source>
</evidence>
<dbReference type="PROSITE" id="PS50835">
    <property type="entry name" value="IG_LIKE"/>
    <property type="match status" value="1"/>
</dbReference>
<dbReference type="InterPro" id="IPR003599">
    <property type="entry name" value="Ig_sub"/>
</dbReference>
<organism evidence="8 9">
    <name type="scientific">Denticeps clupeoides</name>
    <name type="common">denticle herring</name>
    <dbReference type="NCBI Taxonomy" id="299321"/>
    <lineage>
        <taxon>Eukaryota</taxon>
        <taxon>Metazoa</taxon>
        <taxon>Chordata</taxon>
        <taxon>Craniata</taxon>
        <taxon>Vertebrata</taxon>
        <taxon>Euteleostomi</taxon>
        <taxon>Actinopterygii</taxon>
        <taxon>Neopterygii</taxon>
        <taxon>Teleostei</taxon>
        <taxon>Clupei</taxon>
        <taxon>Clupeiformes</taxon>
        <taxon>Denticipitoidei</taxon>
        <taxon>Denticipitidae</taxon>
        <taxon>Denticeps</taxon>
    </lineage>
</organism>
<proteinExistence type="predicted"/>
<feature type="domain" description="Ig-like" evidence="7">
    <location>
        <begin position="35"/>
        <end position="120"/>
    </location>
</feature>
<dbReference type="Pfam" id="PF07686">
    <property type="entry name" value="V-set"/>
    <property type="match status" value="1"/>
</dbReference>
<dbReference type="SMART" id="SM00409">
    <property type="entry name" value="IG"/>
    <property type="match status" value="1"/>
</dbReference>
<evidence type="ECO:0000256" key="4">
    <source>
        <dbReference type="ARBA" id="ARBA00023319"/>
    </source>
</evidence>
<reference evidence="8" key="2">
    <citation type="submission" date="2025-08" db="UniProtKB">
        <authorList>
            <consortium name="Ensembl"/>
        </authorList>
    </citation>
    <scope>IDENTIFICATION</scope>
</reference>
<dbReference type="InterPro" id="IPR036179">
    <property type="entry name" value="Ig-like_dom_sf"/>
</dbReference>
<dbReference type="InterPro" id="IPR013783">
    <property type="entry name" value="Ig-like_fold"/>
</dbReference>
<feature type="chain" id="PRO_5044234860" description="Ig-like domain-containing protein" evidence="6">
    <location>
        <begin position="16"/>
        <end position="143"/>
    </location>
</feature>
<keyword evidence="4" id="KW-0393">Immunoglobulin domain</keyword>
<evidence type="ECO:0000259" key="7">
    <source>
        <dbReference type="PROSITE" id="PS50835"/>
    </source>
</evidence>
<dbReference type="SUPFAM" id="SSF48726">
    <property type="entry name" value="Immunoglobulin"/>
    <property type="match status" value="1"/>
</dbReference>
<dbReference type="GO" id="GO:0042101">
    <property type="term" value="C:T cell receptor complex"/>
    <property type="evidence" value="ECO:0007669"/>
    <property type="project" value="UniProtKB-KW"/>
</dbReference>
<dbReference type="PANTHER" id="PTHR19367">
    <property type="entry name" value="T-CELL RECEPTOR ALPHA CHAIN V REGION"/>
    <property type="match status" value="1"/>
</dbReference>
<evidence type="ECO:0000256" key="2">
    <source>
        <dbReference type="ARBA" id="ARBA00023130"/>
    </source>
</evidence>